<proteinExistence type="predicted"/>
<organism evidence="1 2">
    <name type="scientific">Pterulicium gracile</name>
    <dbReference type="NCBI Taxonomy" id="1884261"/>
    <lineage>
        <taxon>Eukaryota</taxon>
        <taxon>Fungi</taxon>
        <taxon>Dikarya</taxon>
        <taxon>Basidiomycota</taxon>
        <taxon>Agaricomycotina</taxon>
        <taxon>Agaricomycetes</taxon>
        <taxon>Agaricomycetidae</taxon>
        <taxon>Agaricales</taxon>
        <taxon>Pleurotineae</taxon>
        <taxon>Pterulaceae</taxon>
        <taxon>Pterulicium</taxon>
    </lineage>
</organism>
<dbReference type="EMBL" id="ML178827">
    <property type="protein sequence ID" value="TFL00794.1"/>
    <property type="molecule type" value="Genomic_DNA"/>
</dbReference>
<name>A0A5C3QR09_9AGAR</name>
<evidence type="ECO:0000313" key="2">
    <source>
        <dbReference type="Proteomes" id="UP000305067"/>
    </source>
</evidence>
<protein>
    <recommendedName>
        <fullName evidence="3">F-box domain-containing protein</fullName>
    </recommendedName>
</protein>
<reference evidence="1 2" key="1">
    <citation type="journal article" date="2019" name="Nat. Ecol. Evol.">
        <title>Megaphylogeny resolves global patterns of mushroom evolution.</title>
        <authorList>
            <person name="Varga T."/>
            <person name="Krizsan K."/>
            <person name="Foldi C."/>
            <person name="Dima B."/>
            <person name="Sanchez-Garcia M."/>
            <person name="Sanchez-Ramirez S."/>
            <person name="Szollosi G.J."/>
            <person name="Szarkandi J.G."/>
            <person name="Papp V."/>
            <person name="Albert L."/>
            <person name="Andreopoulos W."/>
            <person name="Angelini C."/>
            <person name="Antonin V."/>
            <person name="Barry K.W."/>
            <person name="Bougher N.L."/>
            <person name="Buchanan P."/>
            <person name="Buyck B."/>
            <person name="Bense V."/>
            <person name="Catcheside P."/>
            <person name="Chovatia M."/>
            <person name="Cooper J."/>
            <person name="Damon W."/>
            <person name="Desjardin D."/>
            <person name="Finy P."/>
            <person name="Geml J."/>
            <person name="Haridas S."/>
            <person name="Hughes K."/>
            <person name="Justo A."/>
            <person name="Karasinski D."/>
            <person name="Kautmanova I."/>
            <person name="Kiss B."/>
            <person name="Kocsube S."/>
            <person name="Kotiranta H."/>
            <person name="LaButti K.M."/>
            <person name="Lechner B.E."/>
            <person name="Liimatainen K."/>
            <person name="Lipzen A."/>
            <person name="Lukacs Z."/>
            <person name="Mihaltcheva S."/>
            <person name="Morgado L.N."/>
            <person name="Niskanen T."/>
            <person name="Noordeloos M.E."/>
            <person name="Ohm R.A."/>
            <person name="Ortiz-Santana B."/>
            <person name="Ovrebo C."/>
            <person name="Racz N."/>
            <person name="Riley R."/>
            <person name="Savchenko A."/>
            <person name="Shiryaev A."/>
            <person name="Soop K."/>
            <person name="Spirin V."/>
            <person name="Szebenyi C."/>
            <person name="Tomsovsky M."/>
            <person name="Tulloss R.E."/>
            <person name="Uehling J."/>
            <person name="Grigoriev I.V."/>
            <person name="Vagvolgyi C."/>
            <person name="Papp T."/>
            <person name="Martin F.M."/>
            <person name="Miettinen O."/>
            <person name="Hibbett D.S."/>
            <person name="Nagy L.G."/>
        </authorList>
    </citation>
    <scope>NUCLEOTIDE SEQUENCE [LARGE SCALE GENOMIC DNA]</scope>
    <source>
        <strain evidence="1 2">CBS 309.79</strain>
    </source>
</reference>
<sequence>MLRIFSPVLFRSFPDASKRLWKEQTEENNAQWLSFVYLCLLCLSLAHLILNPIDSPLFLFSPPCLLVMNPPFLSPETLSRIFASASSGPDCDSSLPTSSPWSFSQTWRSWRAVCHSNPCLWCIVSVRCQATWNDMHPRRFGFLRRRLVRRVELAKDRPLKILIGMGLRGGEGVPIDPGVEELSMSLLWEHRESWRSLYLAVGVNSSLSTWASRAFRQGKLGGLHRLETLEIAFSKQAMEAHIILSLFKNAPALSQVRLHKPPDPQEHPWQTIRTHVTSGDESGWLSLRTFCLLNHSPSILPNILLNVNHVTLLHLDCVSTKRNHISTPRLGSQTLGVKGVLAYQ</sequence>
<evidence type="ECO:0008006" key="3">
    <source>
        <dbReference type="Google" id="ProtNLM"/>
    </source>
</evidence>
<accession>A0A5C3QR09</accession>
<gene>
    <name evidence="1" type="ORF">BDV98DRAFT_95444</name>
</gene>
<dbReference type="AlphaFoldDB" id="A0A5C3QR09"/>
<evidence type="ECO:0000313" key="1">
    <source>
        <dbReference type="EMBL" id="TFL00794.1"/>
    </source>
</evidence>
<dbReference type="Proteomes" id="UP000305067">
    <property type="component" value="Unassembled WGS sequence"/>
</dbReference>
<keyword evidence="2" id="KW-1185">Reference proteome</keyword>